<evidence type="ECO:0000256" key="5">
    <source>
        <dbReference type="ARBA" id="ARBA00022475"/>
    </source>
</evidence>
<feature type="transmembrane region" description="Helical" evidence="14">
    <location>
        <begin position="84"/>
        <end position="105"/>
    </location>
</feature>
<evidence type="ECO:0000256" key="14">
    <source>
        <dbReference type="HAMAP-Rule" id="MF_01006"/>
    </source>
</evidence>
<dbReference type="PANTHER" id="PTHR30622">
    <property type="entry name" value="UNDECAPRENYL-DIPHOSPHATASE"/>
    <property type="match status" value="1"/>
</dbReference>
<dbReference type="InterPro" id="IPR003824">
    <property type="entry name" value="UppP"/>
</dbReference>
<dbReference type="Proteomes" id="UP000229498">
    <property type="component" value="Unassembled WGS sequence"/>
</dbReference>
<evidence type="ECO:0000256" key="9">
    <source>
        <dbReference type="ARBA" id="ARBA00023136"/>
    </source>
</evidence>
<dbReference type="GO" id="GO:0050380">
    <property type="term" value="F:undecaprenyl-diphosphatase activity"/>
    <property type="evidence" value="ECO:0007669"/>
    <property type="project" value="UniProtKB-UniRule"/>
</dbReference>
<dbReference type="EMBL" id="PHIG01000048">
    <property type="protein sequence ID" value="PJK28030.1"/>
    <property type="molecule type" value="Genomic_DNA"/>
</dbReference>
<feature type="transmembrane region" description="Helical" evidence="14">
    <location>
        <begin position="117"/>
        <end position="138"/>
    </location>
</feature>
<comment type="caution">
    <text evidence="15">The sequence shown here is derived from an EMBL/GenBank/DDBJ whole genome shotgun (WGS) entry which is preliminary data.</text>
</comment>
<protein>
    <recommendedName>
        <fullName evidence="4 14">Undecaprenyl-diphosphatase</fullName>
        <ecNumber evidence="3 14">3.6.1.27</ecNumber>
    </recommendedName>
    <alternativeName>
        <fullName evidence="12 14">Bacitracin resistance protein</fullName>
    </alternativeName>
    <alternativeName>
        <fullName evidence="11 14">Undecaprenyl pyrophosphate phosphatase</fullName>
    </alternativeName>
</protein>
<keyword evidence="14" id="KW-0133">Cell shape</keyword>
<keyword evidence="14" id="KW-0961">Cell wall biogenesis/degradation</keyword>
<dbReference type="GO" id="GO:0008360">
    <property type="term" value="P:regulation of cell shape"/>
    <property type="evidence" value="ECO:0007669"/>
    <property type="project" value="UniProtKB-KW"/>
</dbReference>
<feature type="transmembrane region" description="Helical" evidence="14">
    <location>
        <begin position="219"/>
        <end position="241"/>
    </location>
</feature>
<comment type="miscellaneous">
    <text evidence="14">Bacitracin is thought to be involved in the inhibition of peptidoglycan synthesis by sequestering undecaprenyl diphosphate, thereby reducing the pool of lipid carrier available.</text>
</comment>
<keyword evidence="7 14" id="KW-0378">Hydrolase</keyword>
<dbReference type="Pfam" id="PF02673">
    <property type="entry name" value="BacA"/>
    <property type="match status" value="1"/>
</dbReference>
<feature type="transmembrane region" description="Helical" evidence="14">
    <location>
        <begin position="144"/>
        <end position="163"/>
    </location>
</feature>
<keyword evidence="16" id="KW-1185">Reference proteome</keyword>
<evidence type="ECO:0000313" key="16">
    <source>
        <dbReference type="Proteomes" id="UP000229498"/>
    </source>
</evidence>
<evidence type="ECO:0000256" key="13">
    <source>
        <dbReference type="ARBA" id="ARBA00047594"/>
    </source>
</evidence>
<gene>
    <name evidence="14" type="primary">uppP</name>
    <name evidence="15" type="ORF">CVT23_18495</name>
</gene>
<comment type="function">
    <text evidence="14">Catalyzes the dephosphorylation of undecaprenyl diphosphate (UPP). Confers resistance to bacitracin.</text>
</comment>
<evidence type="ECO:0000256" key="2">
    <source>
        <dbReference type="ARBA" id="ARBA00010621"/>
    </source>
</evidence>
<organism evidence="15 16">
    <name type="scientific">Minwuia thermotolerans</name>
    <dbReference type="NCBI Taxonomy" id="2056226"/>
    <lineage>
        <taxon>Bacteria</taxon>
        <taxon>Pseudomonadati</taxon>
        <taxon>Pseudomonadota</taxon>
        <taxon>Alphaproteobacteria</taxon>
        <taxon>Minwuiales</taxon>
        <taxon>Minwuiaceae</taxon>
        <taxon>Minwuia</taxon>
    </lineage>
</organism>
<evidence type="ECO:0000256" key="10">
    <source>
        <dbReference type="ARBA" id="ARBA00023251"/>
    </source>
</evidence>
<proteinExistence type="inferred from homology"/>
<dbReference type="GO" id="GO:0046677">
    <property type="term" value="P:response to antibiotic"/>
    <property type="evidence" value="ECO:0007669"/>
    <property type="project" value="UniProtKB-UniRule"/>
</dbReference>
<evidence type="ECO:0000256" key="7">
    <source>
        <dbReference type="ARBA" id="ARBA00022801"/>
    </source>
</evidence>
<reference evidence="15 16" key="1">
    <citation type="submission" date="2017-11" db="EMBL/GenBank/DDBJ databases">
        <title>Draft genome sequence of Rhizobiales bacterium SY3-13.</title>
        <authorList>
            <person name="Sun C."/>
        </authorList>
    </citation>
    <scope>NUCLEOTIDE SEQUENCE [LARGE SCALE GENOMIC DNA]</scope>
    <source>
        <strain evidence="15 16">SY3-13</strain>
    </source>
</reference>
<dbReference type="RefSeq" id="WP_109792990.1">
    <property type="nucleotide sequence ID" value="NZ_PHIG01000048.1"/>
</dbReference>
<feature type="transmembrane region" description="Helical" evidence="14">
    <location>
        <begin position="250"/>
        <end position="267"/>
    </location>
</feature>
<dbReference type="GO" id="GO:0009252">
    <property type="term" value="P:peptidoglycan biosynthetic process"/>
    <property type="evidence" value="ECO:0007669"/>
    <property type="project" value="UniProtKB-KW"/>
</dbReference>
<keyword evidence="14" id="KW-0573">Peptidoglycan synthesis</keyword>
<keyword evidence="10 14" id="KW-0046">Antibiotic resistance</keyword>
<name>A0A2M9FX43_9PROT</name>
<comment type="similarity">
    <text evidence="2 14">Belongs to the UppP family.</text>
</comment>
<comment type="catalytic activity">
    <reaction evidence="13 14">
        <text>di-trans,octa-cis-undecaprenyl diphosphate + H2O = di-trans,octa-cis-undecaprenyl phosphate + phosphate + H(+)</text>
        <dbReference type="Rhea" id="RHEA:28094"/>
        <dbReference type="ChEBI" id="CHEBI:15377"/>
        <dbReference type="ChEBI" id="CHEBI:15378"/>
        <dbReference type="ChEBI" id="CHEBI:43474"/>
        <dbReference type="ChEBI" id="CHEBI:58405"/>
        <dbReference type="ChEBI" id="CHEBI:60392"/>
        <dbReference type="EC" id="3.6.1.27"/>
    </reaction>
</comment>
<evidence type="ECO:0000256" key="6">
    <source>
        <dbReference type="ARBA" id="ARBA00022692"/>
    </source>
</evidence>
<keyword evidence="8 14" id="KW-1133">Transmembrane helix</keyword>
<accession>A0A2M9FX43</accession>
<feature type="transmembrane region" description="Helical" evidence="14">
    <location>
        <begin position="184"/>
        <end position="204"/>
    </location>
</feature>
<keyword evidence="9 14" id="KW-0472">Membrane</keyword>
<evidence type="ECO:0000256" key="3">
    <source>
        <dbReference type="ARBA" id="ARBA00012374"/>
    </source>
</evidence>
<dbReference type="EC" id="3.6.1.27" evidence="3 14"/>
<sequence length="268" mass="28716">MTDLQLIIIALVQGITEFLPISSSGHLYLTSNLLGWPDQGVKVDAAVHVGTLAAVIIYCWREVGRVIGGFFQALALRNTANSRLFLNLLVGTIPIIVAGGVLVWLDRTAMFRSLEMVAWATIVFGLLLWLADGVGMTIRKMEHMGWGSALMIGLFQVIALVPGASRAGMTMMAGRLLGFERAEAARFSLLLSIPAILAAGGHSLKEIYESGDLSLGRGVLMAMGLAFLTALPAIALMMAWLRRSGYAPFVIYRLALGAVLLAVVYGVV</sequence>
<dbReference type="GO" id="GO:0005886">
    <property type="term" value="C:plasma membrane"/>
    <property type="evidence" value="ECO:0007669"/>
    <property type="project" value="UniProtKB-SubCell"/>
</dbReference>
<keyword evidence="5 14" id="KW-1003">Cell membrane</keyword>
<dbReference type="AlphaFoldDB" id="A0A2M9FX43"/>
<evidence type="ECO:0000256" key="12">
    <source>
        <dbReference type="ARBA" id="ARBA00032932"/>
    </source>
</evidence>
<dbReference type="OrthoDB" id="9808289at2"/>
<keyword evidence="6 14" id="KW-0812">Transmembrane</keyword>
<evidence type="ECO:0000256" key="8">
    <source>
        <dbReference type="ARBA" id="ARBA00022989"/>
    </source>
</evidence>
<evidence type="ECO:0000256" key="11">
    <source>
        <dbReference type="ARBA" id="ARBA00032707"/>
    </source>
</evidence>
<evidence type="ECO:0000256" key="4">
    <source>
        <dbReference type="ARBA" id="ARBA00021581"/>
    </source>
</evidence>
<dbReference type="GO" id="GO:0071555">
    <property type="term" value="P:cell wall organization"/>
    <property type="evidence" value="ECO:0007669"/>
    <property type="project" value="UniProtKB-KW"/>
</dbReference>
<dbReference type="HAMAP" id="MF_01006">
    <property type="entry name" value="Undec_diphosphatase"/>
    <property type="match status" value="1"/>
</dbReference>
<evidence type="ECO:0000313" key="15">
    <source>
        <dbReference type="EMBL" id="PJK28030.1"/>
    </source>
</evidence>
<comment type="subcellular location">
    <subcellularLocation>
        <location evidence="1 14">Cell membrane</location>
        <topology evidence="1 14">Multi-pass membrane protein</topology>
    </subcellularLocation>
</comment>
<dbReference type="PANTHER" id="PTHR30622:SF4">
    <property type="entry name" value="UNDECAPRENYL-DIPHOSPHATASE"/>
    <property type="match status" value="1"/>
</dbReference>
<evidence type="ECO:0000256" key="1">
    <source>
        <dbReference type="ARBA" id="ARBA00004651"/>
    </source>
</evidence>